<dbReference type="OrthoDB" id="8480037at2"/>
<organism evidence="3 4">
    <name type="scientific">Streptomyces pini</name>
    <dbReference type="NCBI Taxonomy" id="1520580"/>
    <lineage>
        <taxon>Bacteria</taxon>
        <taxon>Bacillati</taxon>
        <taxon>Actinomycetota</taxon>
        <taxon>Actinomycetes</taxon>
        <taxon>Kitasatosporales</taxon>
        <taxon>Streptomycetaceae</taxon>
        <taxon>Streptomyces</taxon>
    </lineage>
</organism>
<dbReference type="EMBL" id="FOSG01000036">
    <property type="protein sequence ID" value="SFL98210.1"/>
    <property type="molecule type" value="Genomic_DNA"/>
</dbReference>
<dbReference type="GO" id="GO:0008610">
    <property type="term" value="P:lipid biosynthetic process"/>
    <property type="evidence" value="ECO:0007669"/>
    <property type="project" value="TreeGrafter"/>
</dbReference>
<dbReference type="RefSeq" id="WP_093852548.1">
    <property type="nucleotide sequence ID" value="NZ_FOSG01000036.1"/>
</dbReference>
<dbReference type="InterPro" id="IPR029058">
    <property type="entry name" value="AB_hydrolase_fold"/>
</dbReference>
<reference evidence="4" key="1">
    <citation type="submission" date="2016-10" db="EMBL/GenBank/DDBJ databases">
        <authorList>
            <person name="Varghese N."/>
            <person name="Submissions S."/>
        </authorList>
    </citation>
    <scope>NUCLEOTIDE SEQUENCE [LARGE SCALE GENOMIC DNA]</scope>
    <source>
        <strain evidence="4">PL19</strain>
    </source>
</reference>
<evidence type="ECO:0000313" key="4">
    <source>
        <dbReference type="Proteomes" id="UP000198928"/>
    </source>
</evidence>
<name>A0A1I4M4W1_9ACTN</name>
<keyword evidence="4" id="KW-1185">Reference proteome</keyword>
<sequence>MHGLDDGTWIRRFHPRPDSGVRLVCLPHAGGSASFFFPLSRAMPPFVEVLAVQYPGRQERRGEPAVDSVPELADRVFAALAPWADRPLALFGHSLGGMVAFEVARRFEREPGTAAALLFASACRAPSVPRHAEKGWVHLKDDAGLVEELVSLGGTDPSLFADDEFLSMVLPTVRADYRAAERYVCEPGEPLRCPVVALTGDSDPRVGDADVKAWEEATEDSFDLLSFPGGHFYLNGRHREVARAVSERLRACAGEPPPPGG</sequence>
<comment type="similarity">
    <text evidence="1">Belongs to the thioesterase family.</text>
</comment>
<dbReference type="PANTHER" id="PTHR11487:SF0">
    <property type="entry name" value="S-ACYL FATTY ACID SYNTHASE THIOESTERASE, MEDIUM CHAIN"/>
    <property type="match status" value="1"/>
</dbReference>
<dbReference type="InterPro" id="IPR001031">
    <property type="entry name" value="Thioesterase"/>
</dbReference>
<proteinExistence type="inferred from homology"/>
<gene>
    <name evidence="3" type="ORF">SAMN05192584_1364</name>
</gene>
<dbReference type="Gene3D" id="3.40.50.1820">
    <property type="entry name" value="alpha/beta hydrolase"/>
    <property type="match status" value="1"/>
</dbReference>
<feature type="domain" description="Thioesterase" evidence="2">
    <location>
        <begin position="22"/>
        <end position="247"/>
    </location>
</feature>
<dbReference type="PANTHER" id="PTHR11487">
    <property type="entry name" value="THIOESTERASE"/>
    <property type="match status" value="1"/>
</dbReference>
<evidence type="ECO:0000259" key="2">
    <source>
        <dbReference type="Pfam" id="PF00975"/>
    </source>
</evidence>
<evidence type="ECO:0000313" key="3">
    <source>
        <dbReference type="EMBL" id="SFL98210.1"/>
    </source>
</evidence>
<accession>A0A1I4M4W1</accession>
<dbReference type="SUPFAM" id="SSF53474">
    <property type="entry name" value="alpha/beta-Hydrolases"/>
    <property type="match status" value="1"/>
</dbReference>
<dbReference type="InterPro" id="IPR012223">
    <property type="entry name" value="TEII"/>
</dbReference>
<dbReference type="Proteomes" id="UP000198928">
    <property type="component" value="Unassembled WGS sequence"/>
</dbReference>
<evidence type="ECO:0000256" key="1">
    <source>
        <dbReference type="ARBA" id="ARBA00007169"/>
    </source>
</evidence>
<dbReference type="Pfam" id="PF00975">
    <property type="entry name" value="Thioesterase"/>
    <property type="match status" value="1"/>
</dbReference>
<dbReference type="AlphaFoldDB" id="A0A1I4M4W1"/>
<protein>
    <submittedName>
        <fullName evidence="3">Surfactin synthase thioesterase subunit</fullName>
    </submittedName>
</protein>